<organism evidence="7 8">
    <name type="scientific">Ceratopteris richardii</name>
    <name type="common">Triangle waterfern</name>
    <dbReference type="NCBI Taxonomy" id="49495"/>
    <lineage>
        <taxon>Eukaryota</taxon>
        <taxon>Viridiplantae</taxon>
        <taxon>Streptophyta</taxon>
        <taxon>Embryophyta</taxon>
        <taxon>Tracheophyta</taxon>
        <taxon>Polypodiopsida</taxon>
        <taxon>Polypodiidae</taxon>
        <taxon>Polypodiales</taxon>
        <taxon>Pteridineae</taxon>
        <taxon>Pteridaceae</taxon>
        <taxon>Parkerioideae</taxon>
        <taxon>Ceratopteris</taxon>
    </lineage>
</organism>
<dbReference type="InterPro" id="IPR000612">
    <property type="entry name" value="PMP3"/>
</dbReference>
<dbReference type="PROSITE" id="PS01309">
    <property type="entry name" value="UPF0057"/>
    <property type="match status" value="1"/>
</dbReference>
<protein>
    <submittedName>
        <fullName evidence="7">Uncharacterized protein</fullName>
    </submittedName>
</protein>
<keyword evidence="8" id="KW-1185">Reference proteome</keyword>
<sequence>MGCAEFVEVVLAIIFPPLGVFLRYGCRLEFWICVLLTILGYLPGIVYALYVILCDERFQLQPPPRYYAPTAPLV</sequence>
<keyword evidence="3 6" id="KW-0812">Transmembrane</keyword>
<proteinExistence type="inferred from homology"/>
<evidence type="ECO:0000313" key="8">
    <source>
        <dbReference type="Proteomes" id="UP000825935"/>
    </source>
</evidence>
<evidence type="ECO:0000256" key="4">
    <source>
        <dbReference type="ARBA" id="ARBA00022989"/>
    </source>
</evidence>
<dbReference type="GO" id="GO:0016020">
    <property type="term" value="C:membrane"/>
    <property type="evidence" value="ECO:0007669"/>
    <property type="project" value="UniProtKB-SubCell"/>
</dbReference>
<dbReference type="AlphaFoldDB" id="A0A8T2Q6N7"/>
<dbReference type="OMA" id="RLEFWIC"/>
<dbReference type="OrthoDB" id="2802411at2759"/>
<evidence type="ECO:0000256" key="2">
    <source>
        <dbReference type="ARBA" id="ARBA00009530"/>
    </source>
</evidence>
<evidence type="ECO:0000256" key="5">
    <source>
        <dbReference type="ARBA" id="ARBA00023136"/>
    </source>
</evidence>
<name>A0A8T2Q6N7_CERRI</name>
<comment type="subcellular location">
    <subcellularLocation>
        <location evidence="1">Membrane</location>
    </subcellularLocation>
</comment>
<dbReference type="PANTHER" id="PTHR21659">
    <property type="entry name" value="HYDROPHOBIC PROTEIN RCI2 LOW TEMPERATURE AND SALT RESPONSIVE PROTEIN LTI6 -RELATED"/>
    <property type="match status" value="1"/>
</dbReference>
<keyword evidence="4 6" id="KW-1133">Transmembrane helix</keyword>
<gene>
    <name evidence="7" type="ORF">KP509_37G019700</name>
</gene>
<dbReference type="Proteomes" id="UP000825935">
    <property type="component" value="Chromosome 37"/>
</dbReference>
<accession>A0A8T2Q6N7</accession>
<feature type="transmembrane region" description="Helical" evidence="6">
    <location>
        <begin position="6"/>
        <end position="24"/>
    </location>
</feature>
<comment type="caution">
    <text evidence="7">The sequence shown here is derived from an EMBL/GenBank/DDBJ whole genome shotgun (WGS) entry which is preliminary data.</text>
</comment>
<dbReference type="PANTHER" id="PTHR21659:SF42">
    <property type="entry name" value="UPF0057 MEMBRANE PROTEIN ZK632.10-RELATED"/>
    <property type="match status" value="1"/>
</dbReference>
<reference evidence="7" key="1">
    <citation type="submission" date="2021-08" db="EMBL/GenBank/DDBJ databases">
        <title>WGS assembly of Ceratopteris richardii.</title>
        <authorList>
            <person name="Marchant D.B."/>
            <person name="Chen G."/>
            <person name="Jenkins J."/>
            <person name="Shu S."/>
            <person name="Leebens-Mack J."/>
            <person name="Grimwood J."/>
            <person name="Schmutz J."/>
            <person name="Soltis P."/>
            <person name="Soltis D."/>
            <person name="Chen Z.-H."/>
        </authorList>
    </citation>
    <scope>NUCLEOTIDE SEQUENCE</scope>
    <source>
        <strain evidence="7">Whitten #5841</strain>
        <tissue evidence="7">Leaf</tissue>
    </source>
</reference>
<evidence type="ECO:0000313" key="7">
    <source>
        <dbReference type="EMBL" id="KAH7279434.1"/>
    </source>
</evidence>
<evidence type="ECO:0000256" key="6">
    <source>
        <dbReference type="SAM" id="Phobius"/>
    </source>
</evidence>
<dbReference type="EMBL" id="CM035442">
    <property type="protein sequence ID" value="KAH7279434.1"/>
    <property type="molecule type" value="Genomic_DNA"/>
</dbReference>
<dbReference type="Pfam" id="PF01679">
    <property type="entry name" value="Pmp3"/>
    <property type="match status" value="1"/>
</dbReference>
<evidence type="ECO:0000256" key="3">
    <source>
        <dbReference type="ARBA" id="ARBA00022692"/>
    </source>
</evidence>
<evidence type="ECO:0000256" key="1">
    <source>
        <dbReference type="ARBA" id="ARBA00004370"/>
    </source>
</evidence>
<feature type="transmembrane region" description="Helical" evidence="6">
    <location>
        <begin position="31"/>
        <end position="53"/>
    </location>
</feature>
<comment type="similarity">
    <text evidence="2">Belongs to the UPF0057 (PMP3) family.</text>
</comment>
<keyword evidence="5 6" id="KW-0472">Membrane</keyword>